<dbReference type="Proteomes" id="UP000050509">
    <property type="component" value="Unassembled WGS sequence"/>
</dbReference>
<reference evidence="2 3" key="1">
    <citation type="submission" date="2015-09" db="EMBL/GenBank/DDBJ databases">
        <title>Draft genome sequence of Kouleothrix aurantiaca JCM 19913.</title>
        <authorList>
            <person name="Hemp J."/>
        </authorList>
    </citation>
    <scope>NUCLEOTIDE SEQUENCE [LARGE SCALE GENOMIC DNA]</scope>
    <source>
        <strain evidence="2 3">COM-B</strain>
    </source>
</reference>
<dbReference type="GO" id="GO:0005506">
    <property type="term" value="F:iron ion binding"/>
    <property type="evidence" value="ECO:0007669"/>
    <property type="project" value="InterPro"/>
</dbReference>
<dbReference type="GO" id="GO:0051536">
    <property type="term" value="F:iron-sulfur cluster binding"/>
    <property type="evidence" value="ECO:0007669"/>
    <property type="project" value="InterPro"/>
</dbReference>
<dbReference type="PANTHER" id="PTHR10093">
    <property type="entry name" value="IRON-SULFUR CLUSTER ASSEMBLY ENZYME NIFU HOMOLOG"/>
    <property type="match status" value="1"/>
</dbReference>
<dbReference type="InterPro" id="IPR002871">
    <property type="entry name" value="NIF_FeS_clus_asmbl_NifU_N"/>
</dbReference>
<feature type="domain" description="NIF system FeS cluster assembly NifU N-terminal" evidence="1">
    <location>
        <begin position="2"/>
        <end position="92"/>
    </location>
</feature>
<keyword evidence="3" id="KW-1185">Reference proteome</keyword>
<accession>A0A0P9CYA3</accession>
<evidence type="ECO:0000259" key="1">
    <source>
        <dbReference type="Pfam" id="PF01592"/>
    </source>
</evidence>
<dbReference type="AlphaFoldDB" id="A0A0P9CYA3"/>
<sequence length="100" mass="10853">LCGDRIRIDLAVADGAVADIRFQGRGCAISQAAASMLTDEIKGKTLDEVRAFSKDDMLELIGIPLDKNPVRIKCALLALKTLKSGVYEYMGAHADEEEEL</sequence>
<dbReference type="EMBL" id="LJCR01003004">
    <property type="protein sequence ID" value="KPV48036.1"/>
    <property type="molecule type" value="Genomic_DNA"/>
</dbReference>
<dbReference type="Gene3D" id="3.90.1010.10">
    <property type="match status" value="1"/>
</dbReference>
<gene>
    <name evidence="2" type="ORF">SE17_40225</name>
</gene>
<proteinExistence type="predicted"/>
<protein>
    <submittedName>
        <fullName evidence="2">Fe-S cluster protein</fullName>
    </submittedName>
</protein>
<dbReference type="CDD" id="cd06664">
    <property type="entry name" value="IscU_like"/>
    <property type="match status" value="1"/>
</dbReference>
<evidence type="ECO:0000313" key="2">
    <source>
        <dbReference type="EMBL" id="KPV48036.1"/>
    </source>
</evidence>
<dbReference type="SUPFAM" id="SSF82649">
    <property type="entry name" value="SufE/NifU"/>
    <property type="match status" value="1"/>
</dbReference>
<evidence type="ECO:0000313" key="3">
    <source>
        <dbReference type="Proteomes" id="UP000050509"/>
    </source>
</evidence>
<comment type="caution">
    <text evidence="2">The sequence shown here is derived from an EMBL/GenBank/DDBJ whole genome shotgun (WGS) entry which is preliminary data.</text>
</comment>
<feature type="non-terminal residue" evidence="2">
    <location>
        <position position="1"/>
    </location>
</feature>
<organism evidence="2 3">
    <name type="scientific">Kouleothrix aurantiaca</name>
    <dbReference type="NCBI Taxonomy" id="186479"/>
    <lineage>
        <taxon>Bacteria</taxon>
        <taxon>Bacillati</taxon>
        <taxon>Chloroflexota</taxon>
        <taxon>Chloroflexia</taxon>
        <taxon>Chloroflexales</taxon>
        <taxon>Roseiflexineae</taxon>
        <taxon>Roseiflexaceae</taxon>
        <taxon>Kouleothrix</taxon>
    </lineage>
</organism>
<name>A0A0P9CYA3_9CHLR</name>
<dbReference type="GO" id="GO:0016226">
    <property type="term" value="P:iron-sulfur cluster assembly"/>
    <property type="evidence" value="ECO:0007669"/>
    <property type="project" value="InterPro"/>
</dbReference>
<dbReference type="PATRIC" id="fig|186479.3.peg.6275"/>
<dbReference type="Pfam" id="PF01592">
    <property type="entry name" value="NifU_N"/>
    <property type="match status" value="1"/>
</dbReference>